<gene>
    <name evidence="6" type="ORF">MCOR_25666</name>
</gene>
<accession>A0A6J8C2F1</accession>
<dbReference type="PROSITE" id="PS50208">
    <property type="entry name" value="CASPASE_P20"/>
    <property type="match status" value="1"/>
</dbReference>
<dbReference type="GO" id="GO:0004197">
    <property type="term" value="F:cysteine-type endopeptidase activity"/>
    <property type="evidence" value="ECO:0007669"/>
    <property type="project" value="InterPro"/>
</dbReference>
<dbReference type="Gene3D" id="1.10.533.10">
    <property type="entry name" value="Death Domain, Fas"/>
    <property type="match status" value="1"/>
</dbReference>
<dbReference type="Proteomes" id="UP000507470">
    <property type="component" value="Unassembled WGS sequence"/>
</dbReference>
<evidence type="ECO:0000256" key="3">
    <source>
        <dbReference type="SAM" id="MobiDB-lite"/>
    </source>
</evidence>
<evidence type="ECO:0000259" key="4">
    <source>
        <dbReference type="PROSITE" id="PS50207"/>
    </source>
</evidence>
<keyword evidence="7" id="KW-1185">Reference proteome</keyword>
<dbReference type="PROSITE" id="PS50207">
    <property type="entry name" value="CASPASE_P10"/>
    <property type="match status" value="1"/>
</dbReference>
<organism evidence="6 7">
    <name type="scientific">Mytilus coruscus</name>
    <name type="common">Sea mussel</name>
    <dbReference type="NCBI Taxonomy" id="42192"/>
    <lineage>
        <taxon>Eukaryota</taxon>
        <taxon>Metazoa</taxon>
        <taxon>Spiralia</taxon>
        <taxon>Lophotrochozoa</taxon>
        <taxon>Mollusca</taxon>
        <taxon>Bivalvia</taxon>
        <taxon>Autobranchia</taxon>
        <taxon>Pteriomorphia</taxon>
        <taxon>Mytilida</taxon>
        <taxon>Mytiloidea</taxon>
        <taxon>Mytilidae</taxon>
        <taxon>Mytilinae</taxon>
        <taxon>Mytilus</taxon>
    </lineage>
</organism>
<keyword evidence="6" id="KW-0378">Hydrolase</keyword>
<evidence type="ECO:0000256" key="1">
    <source>
        <dbReference type="ARBA" id="ARBA00010134"/>
    </source>
</evidence>
<dbReference type="InterPro" id="IPR011029">
    <property type="entry name" value="DEATH-like_dom_sf"/>
</dbReference>
<feature type="compositionally biased region" description="Polar residues" evidence="3">
    <location>
        <begin position="103"/>
        <end position="121"/>
    </location>
</feature>
<feature type="compositionally biased region" description="Basic and acidic residues" evidence="3">
    <location>
        <begin position="131"/>
        <end position="143"/>
    </location>
</feature>
<dbReference type="EC" id="3.4.22.60" evidence="6"/>
<dbReference type="SUPFAM" id="SSF52129">
    <property type="entry name" value="Caspase-like"/>
    <property type="match status" value="1"/>
</dbReference>
<proteinExistence type="inferred from homology"/>
<sequence>MDAKKKANDLHAKLTSQLNEQFGQFESDRYEQLVNRLKGKLSPKARKEAKNIMDILESLERNGIIGPGNYQYLKSFIGEYDVRVVADLIEPTEREIQRILSRGQGTSASGSTCNNNEGQNSADRKSSKKRKLEEEIPDDNRYEKEQGQKGYMLILNVISKKRSGSENDITALKSFFRGELGFTVNVKEDVTKDELLQTLNETKQTLTGSEAKKYYCFICVVMSHGGEEGIYFIDKPKIFIVQACRGKPVQPLAEHVADDEMELEDDVIGSVSVPKDADILIAYATTDGHLSFRHRETGSWFINALVEVLAEKYEKQHFEEMLVNVRHMLARDPKWRGLRSDPEHSEQKQILCQMPCSWTTLTKLFYLKAAWDC</sequence>
<feature type="domain" description="Caspase family p10" evidence="4">
    <location>
        <begin position="269"/>
        <end position="369"/>
    </location>
</feature>
<evidence type="ECO:0000256" key="2">
    <source>
        <dbReference type="RuleBase" id="RU003971"/>
    </source>
</evidence>
<protein>
    <submittedName>
        <fullName evidence="6">CASP7</fullName>
        <ecNumber evidence="6">3.4.22.60</ecNumber>
    </submittedName>
</protein>
<dbReference type="InterPro" id="IPR052039">
    <property type="entry name" value="Caspase-related_regulators"/>
</dbReference>
<dbReference type="InterPro" id="IPR029030">
    <property type="entry name" value="Caspase-like_dom_sf"/>
</dbReference>
<comment type="similarity">
    <text evidence="1 2">Belongs to the peptidase C14A family.</text>
</comment>
<dbReference type="OrthoDB" id="6097906at2759"/>
<dbReference type="InterPro" id="IPR001309">
    <property type="entry name" value="Pept_C14_p20"/>
</dbReference>
<dbReference type="GO" id="GO:0006508">
    <property type="term" value="P:proteolysis"/>
    <property type="evidence" value="ECO:0007669"/>
    <property type="project" value="InterPro"/>
</dbReference>
<dbReference type="Pfam" id="PF00656">
    <property type="entry name" value="Peptidase_C14"/>
    <property type="match status" value="2"/>
</dbReference>
<feature type="domain" description="Caspase family p20" evidence="5">
    <location>
        <begin position="162"/>
        <end position="248"/>
    </location>
</feature>
<dbReference type="InterPro" id="IPR002138">
    <property type="entry name" value="Pept_C14_p10"/>
</dbReference>
<dbReference type="PROSITE" id="PS01122">
    <property type="entry name" value="CASPASE_CYS"/>
    <property type="match status" value="1"/>
</dbReference>
<evidence type="ECO:0000259" key="5">
    <source>
        <dbReference type="PROSITE" id="PS50208"/>
    </source>
</evidence>
<evidence type="ECO:0000313" key="7">
    <source>
        <dbReference type="Proteomes" id="UP000507470"/>
    </source>
</evidence>
<dbReference type="PANTHER" id="PTHR22576:SF41">
    <property type="entry name" value="CASPASE 14, APOPTOSIS-RELATED CYSTEINE PEPTIDASE"/>
    <property type="match status" value="1"/>
</dbReference>
<dbReference type="InterPro" id="IPR033139">
    <property type="entry name" value="Caspase_cys_AS"/>
</dbReference>
<dbReference type="InterPro" id="IPR011600">
    <property type="entry name" value="Pept_C14_caspase"/>
</dbReference>
<dbReference type="SMART" id="SM00115">
    <property type="entry name" value="CASc"/>
    <property type="match status" value="1"/>
</dbReference>
<dbReference type="AlphaFoldDB" id="A0A6J8C2F1"/>
<dbReference type="PANTHER" id="PTHR22576">
    <property type="entry name" value="MUCOSA ASSOCIATED LYMPHOID TISSUE LYMPHOMA TRANSLOCATION PROTEIN 1/PARACASPASE"/>
    <property type="match status" value="1"/>
</dbReference>
<reference evidence="6 7" key="1">
    <citation type="submission" date="2020-06" db="EMBL/GenBank/DDBJ databases">
        <authorList>
            <person name="Li R."/>
            <person name="Bekaert M."/>
        </authorList>
    </citation>
    <scope>NUCLEOTIDE SEQUENCE [LARGE SCALE GENOMIC DNA]</scope>
    <source>
        <strain evidence="7">wild</strain>
    </source>
</reference>
<dbReference type="Gene3D" id="3.40.50.1460">
    <property type="match status" value="2"/>
</dbReference>
<dbReference type="InterPro" id="IPR015917">
    <property type="entry name" value="Pept_C14A"/>
</dbReference>
<name>A0A6J8C2F1_MYTCO</name>
<feature type="region of interest" description="Disordered" evidence="3">
    <location>
        <begin position="101"/>
        <end position="143"/>
    </location>
</feature>
<evidence type="ECO:0000313" key="6">
    <source>
        <dbReference type="EMBL" id="CAC5390578.1"/>
    </source>
</evidence>
<dbReference type="EMBL" id="CACVKT020004554">
    <property type="protein sequence ID" value="CAC5390578.1"/>
    <property type="molecule type" value="Genomic_DNA"/>
</dbReference>